<evidence type="ECO:0000313" key="4">
    <source>
        <dbReference type="Proteomes" id="UP000070092"/>
    </source>
</evidence>
<name>A0A0E2Z969_BIFBI</name>
<evidence type="ECO:0000313" key="2">
    <source>
        <dbReference type="EMBL" id="KAB7486431.1"/>
    </source>
</evidence>
<dbReference type="Proteomes" id="UP000451386">
    <property type="component" value="Unassembled WGS sequence"/>
</dbReference>
<feature type="region of interest" description="Disordered" evidence="1">
    <location>
        <begin position="1"/>
        <end position="41"/>
    </location>
</feature>
<dbReference type="EMBL" id="LRPO01000024">
    <property type="protein sequence ID" value="KWZ81702.1"/>
    <property type="molecule type" value="Genomic_DNA"/>
</dbReference>
<reference evidence="2 5" key="2">
    <citation type="journal article" date="2019" name="Nat. Med.">
        <title>A library of human gut bacterial isolates paired with longitudinal multiomics data enables mechanistic microbiome research.</title>
        <authorList>
            <person name="Poyet M."/>
            <person name="Groussin M."/>
            <person name="Gibbons S.M."/>
            <person name="Avila-Pacheco J."/>
            <person name="Jiang X."/>
            <person name="Kearney S.M."/>
            <person name="Perrotta A.R."/>
            <person name="Berdy B."/>
            <person name="Zhao S."/>
            <person name="Lieberman T.D."/>
            <person name="Swanson P.K."/>
            <person name="Smith M."/>
            <person name="Roesemann S."/>
            <person name="Alexander J.E."/>
            <person name="Rich S.A."/>
            <person name="Livny J."/>
            <person name="Vlamakis H."/>
            <person name="Clish C."/>
            <person name="Bullock K."/>
            <person name="Deik A."/>
            <person name="Scott J."/>
            <person name="Pierce K.A."/>
            <person name="Xavier R.J."/>
            <person name="Alm E.J."/>
        </authorList>
    </citation>
    <scope>NUCLEOTIDE SEQUENCE [LARGE SCALE GENOMIC DNA]</scope>
    <source>
        <strain evidence="2 5">BIOML-A13</strain>
    </source>
</reference>
<evidence type="ECO:0000313" key="3">
    <source>
        <dbReference type="EMBL" id="KWZ81702.1"/>
    </source>
</evidence>
<feature type="compositionally biased region" description="Basic and acidic residues" evidence="1">
    <location>
        <begin position="1"/>
        <end position="31"/>
    </location>
</feature>
<dbReference type="EMBL" id="WDOP01000005">
    <property type="protein sequence ID" value="KAB7486431.1"/>
    <property type="molecule type" value="Genomic_DNA"/>
</dbReference>
<organism evidence="3 4">
    <name type="scientific">Bifidobacterium bifidum</name>
    <dbReference type="NCBI Taxonomy" id="1681"/>
    <lineage>
        <taxon>Bacteria</taxon>
        <taxon>Bacillati</taxon>
        <taxon>Actinomycetota</taxon>
        <taxon>Actinomycetes</taxon>
        <taxon>Bifidobacteriales</taxon>
        <taxon>Bifidobacteriaceae</taxon>
        <taxon>Bifidobacterium</taxon>
    </lineage>
</organism>
<dbReference type="AlphaFoldDB" id="A0A0E2Z969"/>
<protein>
    <submittedName>
        <fullName evidence="3">Uncharacterized protein</fullName>
    </submittedName>
</protein>
<comment type="caution">
    <text evidence="3">The sequence shown here is derived from an EMBL/GenBank/DDBJ whole genome shotgun (WGS) entry which is preliminary data.</text>
</comment>
<gene>
    <name evidence="2" type="ORF">GBA83_06975</name>
    <name evidence="3" type="ORF">HMPREF3196_00829</name>
</gene>
<dbReference type="Proteomes" id="UP000070092">
    <property type="component" value="Unassembled WGS sequence"/>
</dbReference>
<evidence type="ECO:0000313" key="5">
    <source>
        <dbReference type="Proteomes" id="UP000451386"/>
    </source>
</evidence>
<dbReference type="PATRIC" id="fig|1681.23.peg.1826"/>
<proteinExistence type="predicted"/>
<dbReference type="RefSeq" id="WP_003813783.1">
    <property type="nucleotide sequence ID" value="NZ_BCXK01000009.1"/>
</dbReference>
<evidence type="ECO:0000256" key="1">
    <source>
        <dbReference type="SAM" id="MobiDB-lite"/>
    </source>
</evidence>
<sequence length="199" mass="21656">MTDHHDSNHNDTNAGEEHPNTTPRAGHDGHDTGSNAGDDLDWAAFAAEHANDLQDVERSRNARRFEKHAQRKEKEALLSVDDLDAGTFTDDKVPLHQRGPRDHGGRSWLDTDDVMDEYGDDFVPPNPKIGRVNASKLVFWILLVAGVAGIIASVFVPALATFLGSIFGLCALVGGAGLILQHKGHTETRTDMFDDGARV</sequence>
<reference evidence="3 4" key="1">
    <citation type="submission" date="2016-01" db="EMBL/GenBank/DDBJ databases">
        <authorList>
            <person name="Oliw E.H."/>
        </authorList>
    </citation>
    <scope>NUCLEOTIDE SEQUENCE [LARGE SCALE GENOMIC DNA]</scope>
    <source>
        <strain evidence="3 4">MJR8628B</strain>
    </source>
</reference>
<accession>A0A0E2Z969</accession>